<proteinExistence type="predicted"/>
<dbReference type="EMBL" id="OOIL02000003">
    <property type="protein sequence ID" value="VFQ59244.1"/>
    <property type="molecule type" value="Genomic_DNA"/>
</dbReference>
<name>A0A484K643_9ASTE</name>
<evidence type="ECO:0000313" key="3">
    <source>
        <dbReference type="Proteomes" id="UP000595140"/>
    </source>
</evidence>
<organism evidence="2 3">
    <name type="scientific">Cuscuta campestris</name>
    <dbReference type="NCBI Taxonomy" id="132261"/>
    <lineage>
        <taxon>Eukaryota</taxon>
        <taxon>Viridiplantae</taxon>
        <taxon>Streptophyta</taxon>
        <taxon>Embryophyta</taxon>
        <taxon>Tracheophyta</taxon>
        <taxon>Spermatophyta</taxon>
        <taxon>Magnoliopsida</taxon>
        <taxon>eudicotyledons</taxon>
        <taxon>Gunneridae</taxon>
        <taxon>Pentapetalae</taxon>
        <taxon>asterids</taxon>
        <taxon>lamiids</taxon>
        <taxon>Solanales</taxon>
        <taxon>Convolvulaceae</taxon>
        <taxon>Cuscuteae</taxon>
        <taxon>Cuscuta</taxon>
        <taxon>Cuscuta subgen. Grammica</taxon>
        <taxon>Cuscuta sect. Cleistogrammica</taxon>
    </lineage>
</organism>
<dbReference type="PANTHER" id="PTHR35722:SF1">
    <property type="entry name" value="MAL D 1-ASSOCIATED PROTEIN"/>
    <property type="match status" value="1"/>
</dbReference>
<feature type="region of interest" description="Disordered" evidence="1">
    <location>
        <begin position="89"/>
        <end position="108"/>
    </location>
</feature>
<dbReference type="OrthoDB" id="1914474at2759"/>
<dbReference type="Proteomes" id="UP000595140">
    <property type="component" value="Unassembled WGS sequence"/>
</dbReference>
<feature type="compositionally biased region" description="Acidic residues" evidence="1">
    <location>
        <begin position="1"/>
        <end position="10"/>
    </location>
</feature>
<gene>
    <name evidence="2" type="ORF">CCAM_LOCUS1020</name>
</gene>
<evidence type="ECO:0000256" key="1">
    <source>
        <dbReference type="SAM" id="MobiDB-lite"/>
    </source>
</evidence>
<dbReference type="InterPro" id="IPR053346">
    <property type="entry name" value="Fra_a_1-associated"/>
</dbReference>
<keyword evidence="3" id="KW-1185">Reference proteome</keyword>
<feature type="region of interest" description="Disordered" evidence="1">
    <location>
        <begin position="1"/>
        <end position="40"/>
    </location>
</feature>
<protein>
    <recommendedName>
        <fullName evidence="4">Mal d 1-associated protein</fullName>
    </recommendedName>
</protein>
<sequence length="205" mass="22476">MGWVWQDDDDGSRSSGSGVDINIDSGNPSRSPAADGGNFPTLKVVMTHCRTEESEPGKFIRKCEKTEQIFKDCAGRPSELVQTNKEYTEEDMTSQMTKGSLGHPLESSRAGPFLPGLRGDIEAMERNFFSGLDRFFDAAEQTMNGVFGSFGIPRTYDGSNNTRSFPAWRRRGVPVEEGNPSRKPSTEVSTSSNGDIDFSGLTKDV</sequence>
<dbReference type="AlphaFoldDB" id="A0A484K643"/>
<dbReference type="PANTHER" id="PTHR35722">
    <property type="entry name" value="MAL D 1-ASSOCIATED PROTEIN"/>
    <property type="match status" value="1"/>
</dbReference>
<feature type="region of interest" description="Disordered" evidence="1">
    <location>
        <begin position="161"/>
        <end position="205"/>
    </location>
</feature>
<feature type="compositionally biased region" description="Polar residues" evidence="1">
    <location>
        <begin position="182"/>
        <end position="194"/>
    </location>
</feature>
<evidence type="ECO:0008006" key="4">
    <source>
        <dbReference type="Google" id="ProtNLM"/>
    </source>
</evidence>
<accession>A0A484K643</accession>
<reference evidence="2 3" key="1">
    <citation type="submission" date="2018-04" db="EMBL/GenBank/DDBJ databases">
        <authorList>
            <person name="Vogel A."/>
        </authorList>
    </citation>
    <scope>NUCLEOTIDE SEQUENCE [LARGE SCALE GENOMIC DNA]</scope>
</reference>
<evidence type="ECO:0000313" key="2">
    <source>
        <dbReference type="EMBL" id="VFQ59244.1"/>
    </source>
</evidence>